<feature type="transmembrane region" description="Helical" evidence="9">
    <location>
        <begin position="47"/>
        <end position="73"/>
    </location>
</feature>
<dbReference type="GO" id="GO:0046983">
    <property type="term" value="F:protein dimerization activity"/>
    <property type="evidence" value="ECO:0007669"/>
    <property type="project" value="InterPro"/>
</dbReference>
<keyword evidence="7" id="KW-0067">ATP-binding</keyword>
<dbReference type="CDD" id="cd16917">
    <property type="entry name" value="HATPase_UhpB-NarQ-NarX-like"/>
    <property type="match status" value="1"/>
</dbReference>
<organism evidence="11 12">
    <name type="scientific">Cryptosporangium phraense</name>
    <dbReference type="NCBI Taxonomy" id="2593070"/>
    <lineage>
        <taxon>Bacteria</taxon>
        <taxon>Bacillati</taxon>
        <taxon>Actinomycetota</taxon>
        <taxon>Actinomycetes</taxon>
        <taxon>Cryptosporangiales</taxon>
        <taxon>Cryptosporangiaceae</taxon>
        <taxon>Cryptosporangium</taxon>
    </lineage>
</organism>
<feature type="transmembrane region" description="Helical" evidence="9">
    <location>
        <begin position="80"/>
        <end position="98"/>
    </location>
</feature>
<feature type="domain" description="Signal transduction histidine kinase subgroup 3 dimerisation and phosphoacceptor" evidence="10">
    <location>
        <begin position="159"/>
        <end position="224"/>
    </location>
</feature>
<dbReference type="SUPFAM" id="SSF55874">
    <property type="entry name" value="ATPase domain of HSP90 chaperone/DNA topoisomerase II/histidine kinase"/>
    <property type="match status" value="1"/>
</dbReference>
<keyword evidence="4" id="KW-0808">Transferase</keyword>
<dbReference type="EC" id="2.7.13.3" evidence="2"/>
<evidence type="ECO:0000256" key="8">
    <source>
        <dbReference type="ARBA" id="ARBA00023012"/>
    </source>
</evidence>
<evidence type="ECO:0000256" key="1">
    <source>
        <dbReference type="ARBA" id="ARBA00000085"/>
    </source>
</evidence>
<keyword evidence="8" id="KW-0902">Two-component regulatory system</keyword>
<dbReference type="InterPro" id="IPR011712">
    <property type="entry name" value="Sig_transdc_His_kin_sub3_dim/P"/>
</dbReference>
<keyword evidence="6 11" id="KW-0418">Kinase</keyword>
<gene>
    <name evidence="11" type="ORF">FL583_07740</name>
</gene>
<keyword evidence="9" id="KW-0472">Membrane</keyword>
<dbReference type="InParanoid" id="A0A545AWS7"/>
<keyword evidence="12" id="KW-1185">Reference proteome</keyword>
<dbReference type="GO" id="GO:0016020">
    <property type="term" value="C:membrane"/>
    <property type="evidence" value="ECO:0007669"/>
    <property type="project" value="InterPro"/>
</dbReference>
<dbReference type="InterPro" id="IPR036890">
    <property type="entry name" value="HATPase_C_sf"/>
</dbReference>
<feature type="transmembrane region" description="Helical" evidence="9">
    <location>
        <begin position="22"/>
        <end position="41"/>
    </location>
</feature>
<comment type="caution">
    <text evidence="11">The sequence shown here is derived from an EMBL/GenBank/DDBJ whole genome shotgun (WGS) entry which is preliminary data.</text>
</comment>
<dbReference type="EMBL" id="VIRS01000004">
    <property type="protein sequence ID" value="TQS45786.1"/>
    <property type="molecule type" value="Genomic_DNA"/>
</dbReference>
<evidence type="ECO:0000313" key="11">
    <source>
        <dbReference type="EMBL" id="TQS45786.1"/>
    </source>
</evidence>
<accession>A0A545AWS7</accession>
<dbReference type="PANTHER" id="PTHR24421">
    <property type="entry name" value="NITRATE/NITRITE SENSOR PROTEIN NARX-RELATED"/>
    <property type="match status" value="1"/>
</dbReference>
<dbReference type="Proteomes" id="UP000317982">
    <property type="component" value="Unassembled WGS sequence"/>
</dbReference>
<sequence length="364" mass="38602">MVALTFIVGVTIFGLPEAARDLLVVDIAVGVVGVALTPVMLRWPVPAAIGLAVLTLVSPAATPSASAATMLVAQSRPFRLAALIGVGSVACQAVQAAWRPTPSIGYWWWLALITVAWAALIGWGTVMRVRRELLISLRERARRAEADQERRIAEARLAERTLIAREMHDVLAHRLSLLATYAGALEYRPDAAPEKLSAAAGVIRAGVHEALEELRAVITVLRDDDPVGYPETRPQPGLHDLDRLIAESRDAGTPVSVDDRHADAELPAATGRTAYRIVQEGLTNARKHAPGVPVTLVLDGAPGDGLRIELRNPVPAVVGSGVPGAGMGLLGLAERVQLAGGEIEHGPAGPSGDFRLRVELPWPT</sequence>
<dbReference type="Pfam" id="PF07730">
    <property type="entry name" value="HisKA_3"/>
    <property type="match status" value="1"/>
</dbReference>
<dbReference type="AlphaFoldDB" id="A0A545AWS7"/>
<dbReference type="OrthoDB" id="227596at2"/>
<keyword evidence="5" id="KW-0547">Nucleotide-binding</keyword>
<dbReference type="Gene3D" id="3.30.565.10">
    <property type="entry name" value="Histidine kinase-like ATPase, C-terminal domain"/>
    <property type="match status" value="1"/>
</dbReference>
<evidence type="ECO:0000256" key="7">
    <source>
        <dbReference type="ARBA" id="ARBA00022840"/>
    </source>
</evidence>
<evidence type="ECO:0000256" key="3">
    <source>
        <dbReference type="ARBA" id="ARBA00022553"/>
    </source>
</evidence>
<evidence type="ECO:0000256" key="6">
    <source>
        <dbReference type="ARBA" id="ARBA00022777"/>
    </source>
</evidence>
<evidence type="ECO:0000256" key="2">
    <source>
        <dbReference type="ARBA" id="ARBA00012438"/>
    </source>
</evidence>
<proteinExistence type="predicted"/>
<protein>
    <recommendedName>
        <fullName evidence="2">histidine kinase</fullName>
        <ecNumber evidence="2">2.7.13.3</ecNumber>
    </recommendedName>
</protein>
<keyword evidence="9" id="KW-1133">Transmembrane helix</keyword>
<dbReference type="Gene3D" id="1.20.5.1930">
    <property type="match status" value="1"/>
</dbReference>
<feature type="transmembrane region" description="Helical" evidence="9">
    <location>
        <begin position="104"/>
        <end position="126"/>
    </location>
</feature>
<keyword evidence="9" id="KW-0812">Transmembrane</keyword>
<dbReference type="GO" id="GO:0005524">
    <property type="term" value="F:ATP binding"/>
    <property type="evidence" value="ECO:0007669"/>
    <property type="project" value="UniProtKB-KW"/>
</dbReference>
<evidence type="ECO:0000256" key="9">
    <source>
        <dbReference type="SAM" id="Phobius"/>
    </source>
</evidence>
<evidence type="ECO:0000313" key="12">
    <source>
        <dbReference type="Proteomes" id="UP000317982"/>
    </source>
</evidence>
<dbReference type="InterPro" id="IPR050482">
    <property type="entry name" value="Sensor_HK_TwoCompSys"/>
</dbReference>
<dbReference type="GO" id="GO:0000155">
    <property type="term" value="F:phosphorelay sensor kinase activity"/>
    <property type="evidence" value="ECO:0007669"/>
    <property type="project" value="InterPro"/>
</dbReference>
<evidence type="ECO:0000256" key="4">
    <source>
        <dbReference type="ARBA" id="ARBA00022679"/>
    </source>
</evidence>
<evidence type="ECO:0000256" key="5">
    <source>
        <dbReference type="ARBA" id="ARBA00022741"/>
    </source>
</evidence>
<dbReference type="PANTHER" id="PTHR24421:SF10">
    <property type="entry name" value="NITRATE_NITRITE SENSOR PROTEIN NARQ"/>
    <property type="match status" value="1"/>
</dbReference>
<name>A0A545AWS7_9ACTN</name>
<evidence type="ECO:0000259" key="10">
    <source>
        <dbReference type="Pfam" id="PF07730"/>
    </source>
</evidence>
<reference evidence="11 12" key="1">
    <citation type="submission" date="2019-07" db="EMBL/GenBank/DDBJ databases">
        <title>Cryptosporangium phraense sp. nov., isolated from plant litter.</title>
        <authorList>
            <person name="Suriyachadkun C."/>
        </authorList>
    </citation>
    <scope>NUCLEOTIDE SEQUENCE [LARGE SCALE GENOMIC DNA]</scope>
    <source>
        <strain evidence="11 12">A-T 5661</strain>
    </source>
</reference>
<keyword evidence="3" id="KW-0597">Phosphoprotein</keyword>
<comment type="catalytic activity">
    <reaction evidence="1">
        <text>ATP + protein L-histidine = ADP + protein N-phospho-L-histidine.</text>
        <dbReference type="EC" id="2.7.13.3"/>
    </reaction>
</comment>